<keyword evidence="2" id="KW-0472">Membrane</keyword>
<dbReference type="PANTHER" id="PTHR45662:SF2">
    <property type="entry name" value="PHOSPHATIDYLINOSITOL-3-PHOSPHATASE SAC1"/>
    <property type="match status" value="1"/>
</dbReference>
<dbReference type="GO" id="GO:0043812">
    <property type="term" value="F:phosphatidylinositol-4-phosphate phosphatase activity"/>
    <property type="evidence" value="ECO:0007669"/>
    <property type="project" value="TreeGrafter"/>
</dbReference>
<dbReference type="PANTHER" id="PTHR45662">
    <property type="entry name" value="PHOSPHATIDYLINOSITIDE PHOSPHATASE SAC1"/>
    <property type="match status" value="1"/>
</dbReference>
<sequence length="716" mass="79617">MSVHESYVLYVAPDAYTLVAQSHDKPETVSVSRQSNSISIQPGAVPPARADQELVIYGLFGIISLLKSDYLIVITKRTKVATVLGSAVYAASDFSVFPIDRSANNADLVKNPEESYLLGLVKSHLYSAPFYFTYGGYNVTTRLQEQQPPPAGADGDNHSVASKPFWQAADDRFFWNRHLQGRLINATTVGGPQDGLTHIDCVIRPDLQFSRFILPVVFGFVEFRHASINGRDFQFGLVSRRNRYRAGTRYFSRGIDEAGNVSNFNETEQIVVLAAQPNASASPNGHGGGETRFAFVQTRGSVPVYWAEINNLRYKPDLKVLDLAATVSPYSSSCRSSQAAGLTWARAQTLQADSLRRHFEQQISLYGDQFLVNLVNSSGYEQPVKEAYERALHALANPRVHYTYFDFHKECKGLRFDRVSVLIDQLHEDLERQGYFYHDVSASGQPQRKQSSVVRTNCMDCLDRTNVVQSALGKWVLNNQLRQVGVLSVKESIDEHAAFLDLFRNVWADNADVVSRAYSGTGALKTDYTRTGKRSKEGALQDGINSAIRYVKNNFLDGPRQDAYDLVTGTWVPTKGGDEIGWLGDKRDVMIRAAPYVLLVSFCSIFATLFASSLVKDYIASPTKVAVFSLVVAGFSMHSILTNGIDYVAQPRLTRKAFDEVLNYSGKGFESGRHGRPIRQTKPKMISVEHAAKVRQAKREPSSLLPSLATPQIKQE</sequence>
<dbReference type="OrthoDB" id="405996at2759"/>
<keyword evidence="2" id="KW-0812">Transmembrane</keyword>
<dbReference type="PROSITE" id="PS50275">
    <property type="entry name" value="SAC"/>
    <property type="match status" value="1"/>
</dbReference>
<organism evidence="4 5">
    <name type="scientific">Rhodotorula mucilaginosa</name>
    <name type="common">Yeast</name>
    <name type="synonym">Rhodotorula rubra</name>
    <dbReference type="NCBI Taxonomy" id="5537"/>
    <lineage>
        <taxon>Eukaryota</taxon>
        <taxon>Fungi</taxon>
        <taxon>Dikarya</taxon>
        <taxon>Basidiomycota</taxon>
        <taxon>Pucciniomycotina</taxon>
        <taxon>Microbotryomycetes</taxon>
        <taxon>Sporidiobolales</taxon>
        <taxon>Sporidiobolaceae</taxon>
        <taxon>Rhodotorula</taxon>
    </lineage>
</organism>
<keyword evidence="5" id="KW-1185">Reference proteome</keyword>
<evidence type="ECO:0000313" key="4">
    <source>
        <dbReference type="EMBL" id="KAG0661064.1"/>
    </source>
</evidence>
<feature type="region of interest" description="Disordered" evidence="1">
    <location>
        <begin position="692"/>
        <end position="716"/>
    </location>
</feature>
<dbReference type="InterPro" id="IPR002013">
    <property type="entry name" value="SAC_dom"/>
</dbReference>
<dbReference type="AlphaFoldDB" id="A0A9P6W0B4"/>
<gene>
    <name evidence="4" type="ORF">C6P46_004171</name>
</gene>
<dbReference type="Pfam" id="PF02383">
    <property type="entry name" value="Syja_N"/>
    <property type="match status" value="1"/>
</dbReference>
<protein>
    <recommendedName>
        <fullName evidence="3">SAC domain-containing protein</fullName>
    </recommendedName>
</protein>
<feature type="transmembrane region" description="Helical" evidence="2">
    <location>
        <begin position="596"/>
        <end position="615"/>
    </location>
</feature>
<name>A0A9P6W0B4_RHOMI</name>
<evidence type="ECO:0000313" key="5">
    <source>
        <dbReference type="Proteomes" id="UP000777482"/>
    </source>
</evidence>
<dbReference type="EMBL" id="PUHQ01000038">
    <property type="protein sequence ID" value="KAG0661064.1"/>
    <property type="molecule type" value="Genomic_DNA"/>
</dbReference>
<keyword evidence="2" id="KW-1133">Transmembrane helix</keyword>
<accession>A0A9P6W0B4</accession>
<evidence type="ECO:0000259" key="3">
    <source>
        <dbReference type="PROSITE" id="PS50275"/>
    </source>
</evidence>
<dbReference type="GO" id="GO:0046856">
    <property type="term" value="P:phosphatidylinositol dephosphorylation"/>
    <property type="evidence" value="ECO:0007669"/>
    <property type="project" value="TreeGrafter"/>
</dbReference>
<dbReference type="Proteomes" id="UP000777482">
    <property type="component" value="Unassembled WGS sequence"/>
</dbReference>
<comment type="caution">
    <text evidence="4">The sequence shown here is derived from an EMBL/GenBank/DDBJ whole genome shotgun (WGS) entry which is preliminary data.</text>
</comment>
<proteinExistence type="predicted"/>
<reference evidence="4 5" key="1">
    <citation type="submission" date="2020-11" db="EMBL/GenBank/DDBJ databases">
        <title>Kefir isolates.</title>
        <authorList>
            <person name="Marcisauskas S."/>
            <person name="Kim Y."/>
            <person name="Blasche S."/>
        </authorList>
    </citation>
    <scope>NUCLEOTIDE SEQUENCE [LARGE SCALE GENOMIC DNA]</scope>
    <source>
        <strain evidence="4 5">KR</strain>
    </source>
</reference>
<evidence type="ECO:0000256" key="1">
    <source>
        <dbReference type="SAM" id="MobiDB-lite"/>
    </source>
</evidence>
<evidence type="ECO:0000256" key="2">
    <source>
        <dbReference type="SAM" id="Phobius"/>
    </source>
</evidence>
<dbReference type="GO" id="GO:0005783">
    <property type="term" value="C:endoplasmic reticulum"/>
    <property type="evidence" value="ECO:0007669"/>
    <property type="project" value="TreeGrafter"/>
</dbReference>
<feature type="domain" description="SAC" evidence="3">
    <location>
        <begin position="121"/>
        <end position="520"/>
    </location>
</feature>
<feature type="transmembrane region" description="Helical" evidence="2">
    <location>
        <begin position="627"/>
        <end position="649"/>
    </location>
</feature>